<protein>
    <recommendedName>
        <fullName evidence="5">Histidine phosphatase family protein</fullName>
    </recommendedName>
</protein>
<keyword evidence="2" id="KW-0413">Isomerase</keyword>
<evidence type="ECO:0000313" key="3">
    <source>
        <dbReference type="EMBL" id="GLS13884.1"/>
    </source>
</evidence>
<dbReference type="InterPro" id="IPR001345">
    <property type="entry name" value="PG/BPGM_mutase_AS"/>
</dbReference>
<organism evidence="3 4">
    <name type="scientific">Hydrogenophaga electricum</name>
    <dbReference type="NCBI Taxonomy" id="1230953"/>
    <lineage>
        <taxon>Bacteria</taxon>
        <taxon>Pseudomonadati</taxon>
        <taxon>Pseudomonadota</taxon>
        <taxon>Betaproteobacteria</taxon>
        <taxon>Burkholderiales</taxon>
        <taxon>Comamonadaceae</taxon>
        <taxon>Hydrogenophaga</taxon>
    </lineage>
</organism>
<dbReference type="SMART" id="SM00855">
    <property type="entry name" value="PGAM"/>
    <property type="match status" value="1"/>
</dbReference>
<keyword evidence="1" id="KW-0324">Glycolysis</keyword>
<dbReference type="InterPro" id="IPR029033">
    <property type="entry name" value="His_PPase_superfam"/>
</dbReference>
<sequence length="206" mass="22118">MRLTLIRHGQSEANVQGLVTGLKTSDGLSAQGIEQMRCTAGLLQRAAFRAARLYTSDFRRAQQSAALAWPGATFTVDVRLGETDAGDVAGWPLAKFLAQWPHFYRDPAHCYPGGESHEALNQRVLSWLADVRAADDTDVLAVTHAGPITCLLQHALGIPMSAFPALLARNASLSIIEYASADDRGKVLAFSLLPEASLSALIRPAP</sequence>
<evidence type="ECO:0008006" key="5">
    <source>
        <dbReference type="Google" id="ProtNLM"/>
    </source>
</evidence>
<proteinExistence type="predicted"/>
<comment type="caution">
    <text evidence="3">The sequence shown here is derived from an EMBL/GenBank/DDBJ whole genome shotgun (WGS) entry which is preliminary data.</text>
</comment>
<evidence type="ECO:0000256" key="2">
    <source>
        <dbReference type="ARBA" id="ARBA00023235"/>
    </source>
</evidence>
<dbReference type="Gene3D" id="3.40.50.1240">
    <property type="entry name" value="Phosphoglycerate mutase-like"/>
    <property type="match status" value="1"/>
</dbReference>
<dbReference type="PANTHER" id="PTHR48100">
    <property type="entry name" value="BROAD-SPECIFICITY PHOSPHATASE YOR283W-RELATED"/>
    <property type="match status" value="1"/>
</dbReference>
<dbReference type="Proteomes" id="UP001156903">
    <property type="component" value="Unassembled WGS sequence"/>
</dbReference>
<dbReference type="SUPFAM" id="SSF53254">
    <property type="entry name" value="Phosphoglycerate mutase-like"/>
    <property type="match status" value="1"/>
</dbReference>
<keyword evidence="4" id="KW-1185">Reference proteome</keyword>
<dbReference type="EMBL" id="BSPB01000007">
    <property type="protein sequence ID" value="GLS13884.1"/>
    <property type="molecule type" value="Genomic_DNA"/>
</dbReference>
<dbReference type="PANTHER" id="PTHR48100:SF1">
    <property type="entry name" value="HISTIDINE PHOSPHATASE FAMILY PROTEIN-RELATED"/>
    <property type="match status" value="1"/>
</dbReference>
<evidence type="ECO:0000313" key="4">
    <source>
        <dbReference type="Proteomes" id="UP001156903"/>
    </source>
</evidence>
<dbReference type="Pfam" id="PF00300">
    <property type="entry name" value="His_Phos_1"/>
    <property type="match status" value="1"/>
</dbReference>
<dbReference type="InterPro" id="IPR013078">
    <property type="entry name" value="His_Pase_superF_clade-1"/>
</dbReference>
<reference evidence="4" key="1">
    <citation type="journal article" date="2019" name="Int. J. Syst. Evol. Microbiol.">
        <title>The Global Catalogue of Microorganisms (GCM) 10K type strain sequencing project: providing services to taxonomists for standard genome sequencing and annotation.</title>
        <authorList>
            <consortium name="The Broad Institute Genomics Platform"/>
            <consortium name="The Broad Institute Genome Sequencing Center for Infectious Disease"/>
            <person name="Wu L."/>
            <person name="Ma J."/>
        </authorList>
    </citation>
    <scope>NUCLEOTIDE SEQUENCE [LARGE SCALE GENOMIC DNA]</scope>
    <source>
        <strain evidence="4">NBRC 109341</strain>
    </source>
</reference>
<dbReference type="RefSeq" id="WP_234266978.1">
    <property type="nucleotide sequence ID" value="NZ_BSPB01000007.1"/>
</dbReference>
<gene>
    <name evidence="3" type="ORF">GCM10007935_13140</name>
</gene>
<name>A0ABQ6C157_9BURK</name>
<dbReference type="PROSITE" id="PS00175">
    <property type="entry name" value="PG_MUTASE"/>
    <property type="match status" value="1"/>
</dbReference>
<accession>A0ABQ6C157</accession>
<evidence type="ECO:0000256" key="1">
    <source>
        <dbReference type="ARBA" id="ARBA00023152"/>
    </source>
</evidence>
<dbReference type="InterPro" id="IPR050275">
    <property type="entry name" value="PGM_Phosphatase"/>
</dbReference>
<dbReference type="CDD" id="cd07067">
    <property type="entry name" value="HP_PGM_like"/>
    <property type="match status" value="1"/>
</dbReference>